<dbReference type="GO" id="GO:0004386">
    <property type="term" value="F:helicase activity"/>
    <property type="evidence" value="ECO:0007669"/>
    <property type="project" value="UniProtKB-KW"/>
</dbReference>
<dbReference type="PANTHER" id="PTHR45766">
    <property type="entry name" value="DNA ANNEALING HELICASE AND ENDONUCLEASE ZRANB3 FAMILY MEMBER"/>
    <property type="match status" value="1"/>
</dbReference>
<keyword evidence="4" id="KW-1185">Reference proteome</keyword>
<dbReference type="PANTHER" id="PTHR45766:SF6">
    <property type="entry name" value="SWI_SNF-RELATED MATRIX-ASSOCIATED ACTIN-DEPENDENT REGULATOR OF CHROMATIN SUBFAMILY A-LIKE PROTEIN 1"/>
    <property type="match status" value="1"/>
</dbReference>
<dbReference type="eggNOG" id="COG0553">
    <property type="taxonomic scope" value="Bacteria"/>
</dbReference>
<dbReference type="EMBL" id="CP003282">
    <property type="protein sequence ID" value="AFG36963.1"/>
    <property type="molecule type" value="Genomic_DNA"/>
</dbReference>
<dbReference type="InterPro" id="IPR014001">
    <property type="entry name" value="Helicase_ATP-bd"/>
</dbReference>
<dbReference type="GO" id="GO:0031297">
    <property type="term" value="P:replication fork processing"/>
    <property type="evidence" value="ECO:0007669"/>
    <property type="project" value="TreeGrafter"/>
</dbReference>
<keyword evidence="1" id="KW-0378">Hydrolase</keyword>
<dbReference type="SMART" id="SM00487">
    <property type="entry name" value="DEXDc"/>
    <property type="match status" value="1"/>
</dbReference>
<gene>
    <name evidence="3" type="ordered locus">Spiaf_0872</name>
</gene>
<dbReference type="RefSeq" id="WP_014454959.1">
    <property type="nucleotide sequence ID" value="NC_017098.1"/>
</dbReference>
<dbReference type="Pfam" id="PF00176">
    <property type="entry name" value="SNF2-rel_dom"/>
    <property type="match status" value="1"/>
</dbReference>
<evidence type="ECO:0000256" key="1">
    <source>
        <dbReference type="ARBA" id="ARBA00022801"/>
    </source>
</evidence>
<dbReference type="OrthoDB" id="9814088at2"/>
<feature type="domain" description="Helicase ATP-binding" evidence="2">
    <location>
        <begin position="123"/>
        <end position="285"/>
    </location>
</feature>
<dbReference type="PROSITE" id="PS51192">
    <property type="entry name" value="HELICASE_ATP_BIND_1"/>
    <property type="match status" value="1"/>
</dbReference>
<dbReference type="InterPro" id="IPR000330">
    <property type="entry name" value="SNF2_N"/>
</dbReference>
<organism evidence="3 4">
    <name type="scientific">Spirochaeta africana (strain ATCC 700263 / DSM 8902 / Z-7692)</name>
    <dbReference type="NCBI Taxonomy" id="889378"/>
    <lineage>
        <taxon>Bacteria</taxon>
        <taxon>Pseudomonadati</taxon>
        <taxon>Spirochaetota</taxon>
        <taxon>Spirochaetia</taxon>
        <taxon>Spirochaetales</taxon>
        <taxon>Spirochaetaceae</taxon>
        <taxon>Spirochaeta</taxon>
    </lineage>
</organism>
<dbReference type="InterPro" id="IPR001650">
    <property type="entry name" value="Helicase_C-like"/>
</dbReference>
<dbReference type="STRING" id="889378.Spiaf_0872"/>
<evidence type="ECO:0000313" key="3">
    <source>
        <dbReference type="EMBL" id="AFG36963.1"/>
    </source>
</evidence>
<keyword evidence="3" id="KW-0067">ATP-binding</keyword>
<evidence type="ECO:0000313" key="4">
    <source>
        <dbReference type="Proteomes" id="UP000007383"/>
    </source>
</evidence>
<keyword evidence="3" id="KW-0547">Nucleotide-binding</keyword>
<reference evidence="4" key="1">
    <citation type="journal article" date="2013" name="Stand. Genomic Sci.">
        <title>Complete genome sequence of the halophilic bacterium Spirochaeta africana type strain (Z-7692(T)) from the alkaline Lake Magadi in the East African Rift.</title>
        <authorList>
            <person name="Liolos K."/>
            <person name="Abt B."/>
            <person name="Scheuner C."/>
            <person name="Teshima H."/>
            <person name="Held B."/>
            <person name="Lapidus A."/>
            <person name="Nolan M."/>
            <person name="Lucas S."/>
            <person name="Deshpande S."/>
            <person name="Cheng J.F."/>
            <person name="Tapia R."/>
            <person name="Goodwin L.A."/>
            <person name="Pitluck S."/>
            <person name="Pagani I."/>
            <person name="Ivanova N."/>
            <person name="Mavromatis K."/>
            <person name="Mikhailova N."/>
            <person name="Huntemann M."/>
            <person name="Pati A."/>
            <person name="Chen A."/>
            <person name="Palaniappan K."/>
            <person name="Land M."/>
            <person name="Rohde M."/>
            <person name="Tindall B.J."/>
            <person name="Detter J.C."/>
            <person name="Goker M."/>
            <person name="Bristow J."/>
            <person name="Eisen J.A."/>
            <person name="Markowitz V."/>
            <person name="Hugenholtz P."/>
            <person name="Woyke T."/>
            <person name="Klenk H.P."/>
            <person name="Kyrpides N.C."/>
        </authorList>
    </citation>
    <scope>NUCLEOTIDE SEQUENCE</scope>
    <source>
        <strain evidence="4">ATCC 700263 / DSM 8902 / Z-7692</strain>
    </source>
</reference>
<dbReference type="AlphaFoldDB" id="H9UHH0"/>
<dbReference type="CDD" id="cd18793">
    <property type="entry name" value="SF2_C_SNF"/>
    <property type="match status" value="1"/>
</dbReference>
<dbReference type="Gene3D" id="3.40.50.300">
    <property type="entry name" value="P-loop containing nucleotide triphosphate hydrolases"/>
    <property type="match status" value="1"/>
</dbReference>
<dbReference type="PATRIC" id="fig|889378.3.peg.872"/>
<accession>H9UHH0</accession>
<sequence length="604" mass="68990">MKHSLILKYKDDNNTIHLIRGANVDDTHWSSVVLWWENNIVATNDRVEIPVQDFIYKRAWLRSSWIKDGGNVVIDKATENILRKALNNIDLFDNYLSQELIEKSDFDDSHLLRKLTLFQKRDITRLLELPSGANFSVPGAGKTTSSLVIWDSLRRHSNIEKLLVICPKSAFEAWTSEPEQVFFDTFNITVFNDEPINDNTDILVLNYEKLESNKRFLRIVNWVRSNPSMLVIDEAHRIKGGAKSIRWLRCKEISSHVKRVDLLSGTPMPQSFDDLRNLFAISWPHVPKTKLSDAVFKKMKRGSIFVRTTKNELGLPPLNISSHPVEMGEKQAEIYSALCRSYRGAFSLSPSEESYFGAKGRAVMTLIAAASNPGLLAGITREDAYLGLEWPPKDFLLSDSLLDLVQRYASIEMPPKYKWIREFGEKAHNENRKVLVWSNLIGNILALCRVLEPLNPVVIYGSTSNEDRVSGIKKFRNDPSCSILISNPQTLGEGVSLHKECHDAIFLDRSYNAGQYLQSLDRIHRLGLHKNQKTNIHLLISKFSIDQRIAPRIEYKIDQLAQALNDEGLVKNSLPDENEVYPDEILGIDQFDLDDLFSHLKSYE</sequence>
<dbReference type="KEGG" id="sfc:Spiaf_0872"/>
<dbReference type="SMART" id="SM00490">
    <property type="entry name" value="HELICc"/>
    <property type="match status" value="1"/>
</dbReference>
<protein>
    <submittedName>
        <fullName evidence="3">DNA/RNA helicase, superfamily II, SNF2 family</fullName>
    </submittedName>
</protein>
<dbReference type="GO" id="GO:0016787">
    <property type="term" value="F:hydrolase activity"/>
    <property type="evidence" value="ECO:0007669"/>
    <property type="project" value="UniProtKB-KW"/>
</dbReference>
<dbReference type="InterPro" id="IPR049730">
    <property type="entry name" value="SNF2/RAD54-like_C"/>
</dbReference>
<dbReference type="Proteomes" id="UP000007383">
    <property type="component" value="Chromosome"/>
</dbReference>
<dbReference type="InterPro" id="IPR027417">
    <property type="entry name" value="P-loop_NTPase"/>
</dbReference>
<proteinExistence type="predicted"/>
<keyword evidence="3" id="KW-0347">Helicase</keyword>
<dbReference type="SUPFAM" id="SSF52540">
    <property type="entry name" value="P-loop containing nucleoside triphosphate hydrolases"/>
    <property type="match status" value="2"/>
</dbReference>
<dbReference type="Pfam" id="PF00271">
    <property type="entry name" value="Helicase_C"/>
    <property type="match status" value="1"/>
</dbReference>
<dbReference type="HOGENOM" id="CLU_016760_1_0_12"/>
<dbReference type="GO" id="GO:0005524">
    <property type="term" value="F:ATP binding"/>
    <property type="evidence" value="ECO:0007669"/>
    <property type="project" value="InterPro"/>
</dbReference>
<name>H9UHH0_SPIAZ</name>
<evidence type="ECO:0000259" key="2">
    <source>
        <dbReference type="PROSITE" id="PS51192"/>
    </source>
</evidence>
<dbReference type="InterPro" id="IPR038718">
    <property type="entry name" value="SNF2-like_sf"/>
</dbReference>
<dbReference type="Gene3D" id="3.40.50.10810">
    <property type="entry name" value="Tandem AAA-ATPase domain"/>
    <property type="match status" value="1"/>
</dbReference>
<dbReference type="GO" id="GO:0006281">
    <property type="term" value="P:DNA repair"/>
    <property type="evidence" value="ECO:0007669"/>
    <property type="project" value="TreeGrafter"/>
</dbReference>